<dbReference type="GO" id="GO:0000774">
    <property type="term" value="F:adenyl-nucleotide exchange factor activity"/>
    <property type="evidence" value="ECO:0007669"/>
    <property type="project" value="TreeGrafter"/>
</dbReference>
<accession>M1VLM6</accession>
<organism evidence="2 3">
    <name type="scientific">Cyanidioschyzon merolae (strain NIES-3377 / 10D)</name>
    <name type="common">Unicellular red alga</name>
    <dbReference type="NCBI Taxonomy" id="280699"/>
    <lineage>
        <taxon>Eukaryota</taxon>
        <taxon>Rhodophyta</taxon>
        <taxon>Bangiophyceae</taxon>
        <taxon>Cyanidiales</taxon>
        <taxon>Cyanidiaceae</taxon>
        <taxon>Cyanidioschyzon</taxon>
    </lineage>
</organism>
<dbReference type="Gene3D" id="1.25.10.10">
    <property type="entry name" value="Leucine-rich Repeat Variant"/>
    <property type="match status" value="1"/>
</dbReference>
<dbReference type="GeneID" id="16997071"/>
<gene>
    <name evidence="2" type="ORF">CYME_CMR454C</name>
</gene>
<dbReference type="GO" id="GO:0005783">
    <property type="term" value="C:endoplasmic reticulum"/>
    <property type="evidence" value="ECO:0007669"/>
    <property type="project" value="TreeGrafter"/>
</dbReference>
<keyword evidence="3" id="KW-1185">Reference proteome</keyword>
<sequence>MNAWNRVRVLLPSVVVFIGVICLLLGYVREKQTTLALAPAIASSAALSAVPRASRLPLPVRVSVSTLARASEGPVEAPANPNDVVSAWGNTERCETVVKRVFEKARIDRSSVGESTCGLWGTRAPALDSGSLEYERVLQRLEAEQQEHLDRALLYASLYLLRFSQAERLGQRLHALRTLRELCHAWQHALRLGNLGAIPLITQALEDPNALIRREAAYVLASASQNHYEFQQFVRPTAPELLRHAADSTEWLPVRSACLHAALAMVENYRHDYGESTTDSALRIFEEALEICSKLCTAAVHERADMNRFVRRSITFIRYLLCISSRSGDESVSTLFLRAFDQYAERHAVRHRLEQTLRSACVASDARLELSALMQVLRSTRMPALPDAAMLNTLAGRGEFTG</sequence>
<dbReference type="KEGG" id="cme:CYME_CMR454C"/>
<dbReference type="RefSeq" id="XP_005538659.1">
    <property type="nucleotide sequence ID" value="XM_005538602.1"/>
</dbReference>
<protein>
    <submittedName>
        <fullName evidence="2">Uncharacterized protein</fullName>
    </submittedName>
</protein>
<dbReference type="Proteomes" id="UP000007014">
    <property type="component" value="Chromosome 18"/>
</dbReference>
<dbReference type="OrthoDB" id="10533292at2759"/>
<name>M1VLM6_CYAM1</name>
<feature type="transmembrane region" description="Helical" evidence="1">
    <location>
        <begin position="7"/>
        <end position="28"/>
    </location>
</feature>
<dbReference type="InterPro" id="IPR016024">
    <property type="entry name" value="ARM-type_fold"/>
</dbReference>
<reference evidence="2 3" key="2">
    <citation type="journal article" date="2007" name="BMC Biol.">
        <title>A 100%-complete sequence reveals unusually simple genomic features in the hot-spring red alga Cyanidioschyzon merolae.</title>
        <authorList>
            <person name="Nozaki H."/>
            <person name="Takano H."/>
            <person name="Misumi O."/>
            <person name="Terasawa K."/>
            <person name="Matsuzaki M."/>
            <person name="Maruyama S."/>
            <person name="Nishida K."/>
            <person name="Yagisawa F."/>
            <person name="Yoshida Y."/>
            <person name="Fujiwara T."/>
            <person name="Takio S."/>
            <person name="Tamura K."/>
            <person name="Chung S.J."/>
            <person name="Nakamura S."/>
            <person name="Kuroiwa H."/>
            <person name="Tanaka K."/>
            <person name="Sato N."/>
            <person name="Kuroiwa T."/>
        </authorList>
    </citation>
    <scope>NUCLEOTIDE SEQUENCE [LARGE SCALE GENOMIC DNA]</scope>
    <source>
        <strain evidence="2 3">10D</strain>
    </source>
</reference>
<dbReference type="AlphaFoldDB" id="M1VLM6"/>
<dbReference type="HOGENOM" id="CLU_685806_0_0_1"/>
<proteinExistence type="predicted"/>
<reference evidence="2 3" key="1">
    <citation type="journal article" date="2004" name="Nature">
        <title>Genome sequence of the ultrasmall unicellular red alga Cyanidioschyzon merolae 10D.</title>
        <authorList>
            <person name="Matsuzaki M."/>
            <person name="Misumi O."/>
            <person name="Shin-i T."/>
            <person name="Maruyama S."/>
            <person name="Takahara M."/>
            <person name="Miyagishima S."/>
            <person name="Mori T."/>
            <person name="Nishida K."/>
            <person name="Yagisawa F."/>
            <person name="Nishida K."/>
            <person name="Yoshida Y."/>
            <person name="Nishimura Y."/>
            <person name="Nakao S."/>
            <person name="Kobayashi T."/>
            <person name="Momoyama Y."/>
            <person name="Higashiyama T."/>
            <person name="Minoda A."/>
            <person name="Sano M."/>
            <person name="Nomoto H."/>
            <person name="Oishi K."/>
            <person name="Hayashi H."/>
            <person name="Ohta F."/>
            <person name="Nishizaka S."/>
            <person name="Haga S."/>
            <person name="Miura S."/>
            <person name="Morishita T."/>
            <person name="Kabeya Y."/>
            <person name="Terasawa K."/>
            <person name="Suzuki Y."/>
            <person name="Ishii Y."/>
            <person name="Asakawa S."/>
            <person name="Takano H."/>
            <person name="Ohta N."/>
            <person name="Kuroiwa H."/>
            <person name="Tanaka K."/>
            <person name="Shimizu N."/>
            <person name="Sugano S."/>
            <person name="Sato N."/>
            <person name="Nozaki H."/>
            <person name="Ogasawara N."/>
            <person name="Kohara Y."/>
            <person name="Kuroiwa T."/>
        </authorList>
    </citation>
    <scope>NUCLEOTIDE SEQUENCE [LARGE SCALE GENOMIC DNA]</scope>
    <source>
        <strain evidence="2 3">10D</strain>
    </source>
</reference>
<keyword evidence="1" id="KW-0812">Transmembrane</keyword>
<dbReference type="EMBL" id="AP006500">
    <property type="protein sequence ID" value="BAM82623.1"/>
    <property type="molecule type" value="Genomic_DNA"/>
</dbReference>
<dbReference type="PANTHER" id="PTHR19316">
    <property type="entry name" value="PROTEIN FOLDING REGULATOR"/>
    <property type="match status" value="1"/>
</dbReference>
<dbReference type="InterPro" id="IPR050693">
    <property type="entry name" value="Hsp70_NEF-Inhibitors"/>
</dbReference>
<dbReference type="SUPFAM" id="SSF48371">
    <property type="entry name" value="ARM repeat"/>
    <property type="match status" value="1"/>
</dbReference>
<evidence type="ECO:0000313" key="2">
    <source>
        <dbReference type="EMBL" id="BAM82623.1"/>
    </source>
</evidence>
<dbReference type="InterPro" id="IPR011989">
    <property type="entry name" value="ARM-like"/>
</dbReference>
<dbReference type="Gramene" id="CMR454CT">
    <property type="protein sequence ID" value="CMR454CT"/>
    <property type="gene ID" value="CMR454C"/>
</dbReference>
<dbReference type="PANTHER" id="PTHR19316:SF18">
    <property type="entry name" value="HSP70-BINDING PROTEIN 1"/>
    <property type="match status" value="1"/>
</dbReference>
<keyword evidence="1" id="KW-0472">Membrane</keyword>
<evidence type="ECO:0000256" key="1">
    <source>
        <dbReference type="SAM" id="Phobius"/>
    </source>
</evidence>
<keyword evidence="1" id="KW-1133">Transmembrane helix</keyword>
<evidence type="ECO:0000313" key="3">
    <source>
        <dbReference type="Proteomes" id="UP000007014"/>
    </source>
</evidence>